<evidence type="ECO:0000313" key="2">
    <source>
        <dbReference type="Proteomes" id="UP000663825"/>
    </source>
</evidence>
<organism evidence="1 2">
    <name type="scientific">Rotaria socialis</name>
    <dbReference type="NCBI Taxonomy" id="392032"/>
    <lineage>
        <taxon>Eukaryota</taxon>
        <taxon>Metazoa</taxon>
        <taxon>Spiralia</taxon>
        <taxon>Gnathifera</taxon>
        <taxon>Rotifera</taxon>
        <taxon>Eurotatoria</taxon>
        <taxon>Bdelloidea</taxon>
        <taxon>Philodinida</taxon>
        <taxon>Philodinidae</taxon>
        <taxon>Rotaria</taxon>
    </lineage>
</organism>
<dbReference type="AlphaFoldDB" id="A0A817SXK3"/>
<protein>
    <submittedName>
        <fullName evidence="1">Uncharacterized protein</fullName>
    </submittedName>
</protein>
<evidence type="ECO:0000313" key="1">
    <source>
        <dbReference type="EMBL" id="CAF3303942.1"/>
    </source>
</evidence>
<gene>
    <name evidence="1" type="ORF">TIS948_LOCUS18609</name>
</gene>
<comment type="caution">
    <text evidence="1">The sequence shown here is derived from an EMBL/GenBank/DDBJ whole genome shotgun (WGS) entry which is preliminary data.</text>
</comment>
<proteinExistence type="predicted"/>
<feature type="non-terminal residue" evidence="1">
    <location>
        <position position="1"/>
    </location>
</feature>
<name>A0A817SXK3_9BILA</name>
<reference evidence="1" key="1">
    <citation type="submission" date="2021-02" db="EMBL/GenBank/DDBJ databases">
        <authorList>
            <person name="Nowell W R."/>
        </authorList>
    </citation>
    <scope>NUCLEOTIDE SEQUENCE</scope>
</reference>
<accession>A0A817SXK3</accession>
<dbReference type="EMBL" id="CAJNXB010003261">
    <property type="protein sequence ID" value="CAF3303942.1"/>
    <property type="molecule type" value="Genomic_DNA"/>
</dbReference>
<sequence length="221" mass="24135">RGFAPFSSFGFGFHGDDRGYSTGNVSARVHQKINFDTDKTQIKTTAWSSPSFRTSNPHNQATATPEVNFEGDFTIKQNGDNKSFGFGTHVAAANPLTPPGTPNIDIFSNFSITENKKAGMLNISGKLTGDNFPSTEAFISDPSGQNVFIGVGQIGAGVDKDWGPFTQLPFENQRPITDFNFSITTDKKGNFTGVKQGDKTFSIGDWNKQFTDKPTQKEEKK</sequence>
<dbReference type="Proteomes" id="UP000663825">
    <property type="component" value="Unassembled WGS sequence"/>
</dbReference>